<keyword evidence="2" id="KW-0614">Plasmid</keyword>
<evidence type="ECO:0000313" key="2">
    <source>
        <dbReference type="EMBL" id="AZF85737.1"/>
    </source>
</evidence>
<name>A0A3G8EXW1_SALET</name>
<accession>A0A3G8EXW1</accession>
<gene>
    <name evidence="1" type="ORF">KADIGFNM_00233</name>
    <name evidence="2" type="ORF">KADIGFNM_00400</name>
</gene>
<sequence length="52" mass="5768">MQAMISWARSAAGLDVDIENTLEPLRHVSTLAVVLVFRFISHLTLLPCRFAG</sequence>
<dbReference type="EMBL" id="MH430881">
    <property type="protein sequence ID" value="AZF85570.1"/>
    <property type="molecule type" value="Genomic_DNA"/>
</dbReference>
<geneLocation type="plasmid" evidence="1">
    <name>pSa44-CIP-CRO</name>
</geneLocation>
<protein>
    <submittedName>
        <fullName evidence="2">Uncharacterized protein</fullName>
    </submittedName>
</protein>
<dbReference type="EMBL" id="MH430882">
    <property type="protein sequence ID" value="AZF85737.1"/>
    <property type="molecule type" value="Genomic_DNA"/>
</dbReference>
<proteinExistence type="predicted"/>
<reference evidence="2" key="1">
    <citation type="submission" date="2018-06" db="EMBL/GenBank/DDBJ databases">
        <title>Plasmids in strain Sa44.</title>
        <authorList>
            <person name="Chen K."/>
            <person name="Chen S."/>
        </authorList>
    </citation>
    <scope>NUCLEOTIDE SEQUENCE</scope>
    <source>
        <strain evidence="2">3-5</strain>
        <plasmid evidence="2">pSa44-CIP</plasmid>
        <plasmid evidence="1">pSa44-CIP-CRO</plasmid>
    </source>
</reference>
<dbReference type="AlphaFoldDB" id="A0A3G8EXW1"/>
<organism evidence="2">
    <name type="scientific">Salmonella enterica subsp. enterica serovar London</name>
    <dbReference type="NCBI Taxonomy" id="149390"/>
    <lineage>
        <taxon>Bacteria</taxon>
        <taxon>Pseudomonadati</taxon>
        <taxon>Pseudomonadota</taxon>
        <taxon>Gammaproteobacteria</taxon>
        <taxon>Enterobacterales</taxon>
        <taxon>Enterobacteriaceae</taxon>
        <taxon>Salmonella</taxon>
    </lineage>
</organism>
<geneLocation type="plasmid" evidence="2">
    <name>pSa44-CIP</name>
</geneLocation>
<evidence type="ECO:0000313" key="1">
    <source>
        <dbReference type="EMBL" id="AZF85570.1"/>
    </source>
</evidence>